<evidence type="ECO:0000256" key="2">
    <source>
        <dbReference type="ARBA" id="ARBA00023125"/>
    </source>
</evidence>
<proteinExistence type="predicted"/>
<dbReference type="CDD" id="cd17624">
    <property type="entry name" value="REC_OmpR_PmrA-like"/>
    <property type="match status" value="1"/>
</dbReference>
<dbReference type="SUPFAM" id="SSF46894">
    <property type="entry name" value="C-terminal effector domain of the bipartite response regulators"/>
    <property type="match status" value="1"/>
</dbReference>
<keyword evidence="3" id="KW-0804">Transcription</keyword>
<dbReference type="InterPro" id="IPR001867">
    <property type="entry name" value="OmpR/PhoB-type_DNA-bd"/>
</dbReference>
<keyword evidence="1" id="KW-0805">Transcription regulation</keyword>
<dbReference type="PANTHER" id="PTHR48111">
    <property type="entry name" value="REGULATOR OF RPOS"/>
    <property type="match status" value="1"/>
</dbReference>
<dbReference type="Gene3D" id="1.10.10.10">
    <property type="entry name" value="Winged helix-like DNA-binding domain superfamily/Winged helix DNA-binding domain"/>
    <property type="match status" value="1"/>
</dbReference>
<dbReference type="EMBL" id="AP014836">
    <property type="protein sequence ID" value="BAW80476.1"/>
    <property type="molecule type" value="Genomic_DNA"/>
</dbReference>
<dbReference type="InterPro" id="IPR001789">
    <property type="entry name" value="Sig_transdc_resp-reg_receiver"/>
</dbReference>
<dbReference type="Gene3D" id="6.10.250.690">
    <property type="match status" value="1"/>
</dbReference>
<evidence type="ECO:0000256" key="5">
    <source>
        <dbReference type="PROSITE-ProRule" id="PRU01091"/>
    </source>
</evidence>
<dbReference type="GO" id="GO:0000976">
    <property type="term" value="F:transcription cis-regulatory region binding"/>
    <property type="evidence" value="ECO:0007669"/>
    <property type="project" value="TreeGrafter"/>
</dbReference>
<feature type="domain" description="OmpR/PhoB-type" evidence="7">
    <location>
        <begin position="119"/>
        <end position="215"/>
    </location>
</feature>
<dbReference type="InterPro" id="IPR016032">
    <property type="entry name" value="Sig_transdc_resp-reg_C-effctor"/>
</dbReference>
<evidence type="ECO:0000256" key="1">
    <source>
        <dbReference type="ARBA" id="ARBA00023015"/>
    </source>
</evidence>
<organism evidence="8 9">
    <name type="scientific">Candidatus Nitrosoglobus terrae</name>
    <dbReference type="NCBI Taxonomy" id="1630141"/>
    <lineage>
        <taxon>Bacteria</taxon>
        <taxon>Pseudomonadati</taxon>
        <taxon>Pseudomonadota</taxon>
        <taxon>Gammaproteobacteria</taxon>
        <taxon>Chromatiales</taxon>
        <taxon>Chromatiaceae</taxon>
        <taxon>Candidatus Nitrosoglobus</taxon>
    </lineage>
</organism>
<dbReference type="GO" id="GO:0006355">
    <property type="term" value="P:regulation of DNA-templated transcription"/>
    <property type="evidence" value="ECO:0007669"/>
    <property type="project" value="InterPro"/>
</dbReference>
<dbReference type="PROSITE" id="PS50110">
    <property type="entry name" value="RESPONSE_REGULATORY"/>
    <property type="match status" value="1"/>
</dbReference>
<evidence type="ECO:0000256" key="4">
    <source>
        <dbReference type="PROSITE-ProRule" id="PRU00169"/>
    </source>
</evidence>
<dbReference type="Gene3D" id="3.40.50.2300">
    <property type="match status" value="1"/>
</dbReference>
<dbReference type="InterPro" id="IPR011006">
    <property type="entry name" value="CheY-like_superfamily"/>
</dbReference>
<dbReference type="SUPFAM" id="SSF52172">
    <property type="entry name" value="CheY-like"/>
    <property type="match status" value="1"/>
</dbReference>
<dbReference type="Pfam" id="PF00072">
    <property type="entry name" value="Response_reg"/>
    <property type="match status" value="1"/>
</dbReference>
<feature type="domain" description="Response regulatory" evidence="6">
    <location>
        <begin position="1"/>
        <end position="111"/>
    </location>
</feature>
<dbReference type="GO" id="GO:0032993">
    <property type="term" value="C:protein-DNA complex"/>
    <property type="evidence" value="ECO:0007669"/>
    <property type="project" value="TreeGrafter"/>
</dbReference>
<name>A0A1Q2SMW5_9GAMM</name>
<dbReference type="KEGG" id="ntt:TAO_1106"/>
<dbReference type="GO" id="GO:0005829">
    <property type="term" value="C:cytosol"/>
    <property type="evidence" value="ECO:0007669"/>
    <property type="project" value="TreeGrafter"/>
</dbReference>
<dbReference type="PANTHER" id="PTHR48111:SF67">
    <property type="entry name" value="TRANSCRIPTIONAL REGULATORY PROTEIN TCTD"/>
    <property type="match status" value="1"/>
</dbReference>
<evidence type="ECO:0000259" key="6">
    <source>
        <dbReference type="PROSITE" id="PS50110"/>
    </source>
</evidence>
<feature type="DNA-binding region" description="OmpR/PhoB-type" evidence="5">
    <location>
        <begin position="119"/>
        <end position="215"/>
    </location>
</feature>
<dbReference type="SMART" id="SM00448">
    <property type="entry name" value="REC"/>
    <property type="match status" value="1"/>
</dbReference>
<dbReference type="AlphaFoldDB" id="A0A1Q2SMW5"/>
<gene>
    <name evidence="8" type="ORF">TAO_1106</name>
</gene>
<dbReference type="GO" id="GO:0000156">
    <property type="term" value="F:phosphorelay response regulator activity"/>
    <property type="evidence" value="ECO:0007669"/>
    <property type="project" value="TreeGrafter"/>
</dbReference>
<keyword evidence="2 5" id="KW-0238">DNA-binding</keyword>
<dbReference type="PROSITE" id="PS51755">
    <property type="entry name" value="OMPR_PHOB"/>
    <property type="match status" value="1"/>
</dbReference>
<dbReference type="Proteomes" id="UP000243679">
    <property type="component" value="Chromosome"/>
</dbReference>
<evidence type="ECO:0000313" key="9">
    <source>
        <dbReference type="Proteomes" id="UP000243679"/>
    </source>
</evidence>
<evidence type="ECO:0000256" key="3">
    <source>
        <dbReference type="ARBA" id="ARBA00023163"/>
    </source>
</evidence>
<keyword evidence="4" id="KW-0597">Phosphoprotein</keyword>
<evidence type="ECO:0000313" key="8">
    <source>
        <dbReference type="EMBL" id="BAW80476.1"/>
    </source>
</evidence>
<dbReference type="InterPro" id="IPR039420">
    <property type="entry name" value="WalR-like"/>
</dbReference>
<sequence length="219" mass="24698">MEDDAILADGLTQTLSQSGYEITCAMTGIYADCALRTQDFELVILDLNLPGLNGREVLQKLRSRNNPVPVLVLTARDGLNDRVNSLECGADDYMIKPFNLRELEARIRALIRRSYGGFSHDIVIGRLTLDTLNRQIRVDNDPVNFSSREYAVLEILLLRSGKVVSKDKIAQRLSTRGETLSDNAIEIYVYRLRRRVESWGIGIRTVRGLGYLLEKKIGV</sequence>
<accession>A0A1Q2SMW5</accession>
<dbReference type="Pfam" id="PF00486">
    <property type="entry name" value="Trans_reg_C"/>
    <property type="match status" value="1"/>
</dbReference>
<protein>
    <submittedName>
        <fullName evidence="8">Transcriptional regulator</fullName>
    </submittedName>
</protein>
<keyword evidence="9" id="KW-1185">Reference proteome</keyword>
<feature type="modified residue" description="4-aspartylphosphate" evidence="4">
    <location>
        <position position="46"/>
    </location>
</feature>
<dbReference type="InterPro" id="IPR036388">
    <property type="entry name" value="WH-like_DNA-bd_sf"/>
</dbReference>
<dbReference type="SMART" id="SM00862">
    <property type="entry name" value="Trans_reg_C"/>
    <property type="match status" value="1"/>
</dbReference>
<reference evidence="8 9" key="1">
    <citation type="journal article" date="2017" name="ISME J.">
        <title>An acid-tolerant ammonia-oxidizing ?-proteobacterium from soil.</title>
        <authorList>
            <person name="Hayatsu M."/>
            <person name="Tago K."/>
            <person name="Uchiyama I."/>
            <person name="Toyoda A."/>
            <person name="Wang Y."/>
            <person name="Shimomura Y."/>
            <person name="Okubo T."/>
            <person name="Kurisu F."/>
            <person name="Hirono Y."/>
            <person name="Nonaka K."/>
            <person name="Akiyama H."/>
            <person name="Itoh T."/>
            <person name="Takami H."/>
        </authorList>
    </citation>
    <scope>NUCLEOTIDE SEQUENCE [LARGE SCALE GENOMIC DNA]</scope>
    <source>
        <strain evidence="8 9">TAO100</strain>
    </source>
</reference>
<dbReference type="CDD" id="cd00383">
    <property type="entry name" value="trans_reg_C"/>
    <property type="match status" value="1"/>
</dbReference>
<evidence type="ECO:0000259" key="7">
    <source>
        <dbReference type="PROSITE" id="PS51755"/>
    </source>
</evidence>